<dbReference type="Gene3D" id="1.10.357.10">
    <property type="entry name" value="Tetracycline Repressor, domain 2"/>
    <property type="match status" value="1"/>
</dbReference>
<dbReference type="InterPro" id="IPR011075">
    <property type="entry name" value="TetR_C"/>
</dbReference>
<evidence type="ECO:0000256" key="3">
    <source>
        <dbReference type="ARBA" id="ARBA00023163"/>
    </source>
</evidence>
<keyword evidence="1" id="KW-0805">Transcription regulation</keyword>
<dbReference type="SUPFAM" id="SSF48498">
    <property type="entry name" value="Tetracyclin repressor-like, C-terminal domain"/>
    <property type="match status" value="1"/>
</dbReference>
<evidence type="ECO:0000256" key="4">
    <source>
        <dbReference type="PROSITE-ProRule" id="PRU00335"/>
    </source>
</evidence>
<dbReference type="RefSeq" id="WP_133610664.1">
    <property type="nucleotide sequence ID" value="NZ_SNXW01000009.1"/>
</dbReference>
<keyword evidence="7" id="KW-1185">Reference proteome</keyword>
<name>A0A4R6R5A7_9BURK</name>
<evidence type="ECO:0000256" key="1">
    <source>
        <dbReference type="ARBA" id="ARBA00023015"/>
    </source>
</evidence>
<evidence type="ECO:0000313" key="6">
    <source>
        <dbReference type="EMBL" id="TDP81080.1"/>
    </source>
</evidence>
<reference evidence="6 7" key="1">
    <citation type="submission" date="2019-03" db="EMBL/GenBank/DDBJ databases">
        <title>Genomic Encyclopedia of Type Strains, Phase IV (KMG-IV): sequencing the most valuable type-strain genomes for metagenomic binning, comparative biology and taxonomic classification.</title>
        <authorList>
            <person name="Goeker M."/>
        </authorList>
    </citation>
    <scope>NUCLEOTIDE SEQUENCE [LARGE SCALE GENOMIC DNA]</scope>
    <source>
        <strain evidence="6 7">DSM 11901</strain>
    </source>
</reference>
<dbReference type="EMBL" id="SNXW01000009">
    <property type="protein sequence ID" value="TDP81080.1"/>
    <property type="molecule type" value="Genomic_DNA"/>
</dbReference>
<dbReference type="OrthoDB" id="9809772at2"/>
<sequence>MPRTADKTDIPRRLAEAGYLLFTRFGYNATGIQQITDQAGVPKGSFYNHFDSKDAFAAQIIRNYAAWVDQAWAQCQADAPPDALGAIRHTFARFIAHHGHTQCQGCLVGNFAAEVAESSANCRAVLQACMDAWRVRLAELIARAQEEGSVRHDVDAALLSTLFWDAWEGALLRMKIAQSTAPLQQTTALLIDHLLAQPPRAGPPG</sequence>
<protein>
    <submittedName>
        <fullName evidence="6">TetR family transcriptional regulator</fullName>
    </submittedName>
</protein>
<organism evidence="6 7">
    <name type="scientific">Aquabacterium commune</name>
    <dbReference type="NCBI Taxonomy" id="70586"/>
    <lineage>
        <taxon>Bacteria</taxon>
        <taxon>Pseudomonadati</taxon>
        <taxon>Pseudomonadota</taxon>
        <taxon>Betaproteobacteria</taxon>
        <taxon>Burkholderiales</taxon>
        <taxon>Aquabacterium</taxon>
    </lineage>
</organism>
<comment type="caution">
    <text evidence="6">The sequence shown here is derived from an EMBL/GenBank/DDBJ whole genome shotgun (WGS) entry which is preliminary data.</text>
</comment>
<dbReference type="InterPro" id="IPR009057">
    <property type="entry name" value="Homeodomain-like_sf"/>
</dbReference>
<dbReference type="SUPFAM" id="SSF46689">
    <property type="entry name" value="Homeodomain-like"/>
    <property type="match status" value="1"/>
</dbReference>
<dbReference type="Pfam" id="PF16925">
    <property type="entry name" value="TetR_C_13"/>
    <property type="match status" value="1"/>
</dbReference>
<dbReference type="GO" id="GO:0003677">
    <property type="term" value="F:DNA binding"/>
    <property type="evidence" value="ECO:0007669"/>
    <property type="project" value="UniProtKB-UniRule"/>
</dbReference>
<dbReference type="InterPro" id="IPR036271">
    <property type="entry name" value="Tet_transcr_reg_TetR-rel_C_sf"/>
</dbReference>
<keyword evidence="3" id="KW-0804">Transcription</keyword>
<dbReference type="Pfam" id="PF00440">
    <property type="entry name" value="TetR_N"/>
    <property type="match status" value="1"/>
</dbReference>
<dbReference type="PRINTS" id="PR00455">
    <property type="entry name" value="HTHTETR"/>
</dbReference>
<proteinExistence type="predicted"/>
<dbReference type="InterPro" id="IPR001647">
    <property type="entry name" value="HTH_TetR"/>
</dbReference>
<feature type="DNA-binding region" description="H-T-H motif" evidence="4">
    <location>
        <begin position="31"/>
        <end position="50"/>
    </location>
</feature>
<evidence type="ECO:0000256" key="2">
    <source>
        <dbReference type="ARBA" id="ARBA00023125"/>
    </source>
</evidence>
<accession>A0A4R6R5A7</accession>
<evidence type="ECO:0000259" key="5">
    <source>
        <dbReference type="PROSITE" id="PS50977"/>
    </source>
</evidence>
<dbReference type="PANTHER" id="PTHR47506">
    <property type="entry name" value="TRANSCRIPTIONAL REGULATORY PROTEIN"/>
    <property type="match status" value="1"/>
</dbReference>
<dbReference type="PROSITE" id="PS50977">
    <property type="entry name" value="HTH_TETR_2"/>
    <property type="match status" value="1"/>
</dbReference>
<keyword evidence="2 4" id="KW-0238">DNA-binding</keyword>
<dbReference type="AlphaFoldDB" id="A0A4R6R5A7"/>
<dbReference type="Proteomes" id="UP000294593">
    <property type="component" value="Unassembled WGS sequence"/>
</dbReference>
<dbReference type="PANTHER" id="PTHR47506:SF6">
    <property type="entry name" value="HTH-TYPE TRANSCRIPTIONAL REPRESSOR NEMR"/>
    <property type="match status" value="1"/>
</dbReference>
<evidence type="ECO:0000313" key="7">
    <source>
        <dbReference type="Proteomes" id="UP000294593"/>
    </source>
</evidence>
<gene>
    <name evidence="6" type="ORF">EV672_109123</name>
</gene>
<feature type="domain" description="HTH tetR-type" evidence="5">
    <location>
        <begin position="8"/>
        <end position="68"/>
    </location>
</feature>